<evidence type="ECO:0000259" key="12">
    <source>
        <dbReference type="SMART" id="SM00477"/>
    </source>
</evidence>
<dbReference type="Ensembl" id="ENSSGRT00000020163.1">
    <property type="protein sequence ID" value="ENSSGRP00000018670.1"/>
    <property type="gene ID" value="ENSSGRG00000011315.1"/>
</dbReference>
<feature type="compositionally biased region" description="Polar residues" evidence="11">
    <location>
        <begin position="1"/>
        <end position="43"/>
    </location>
</feature>
<dbReference type="Gene3D" id="3.40.570.10">
    <property type="entry name" value="Extracellular Endonuclease, subunit A"/>
    <property type="match status" value="1"/>
</dbReference>
<dbReference type="GO" id="GO:0000014">
    <property type="term" value="F:single-stranded DNA endodeoxyribonuclease activity"/>
    <property type="evidence" value="ECO:0007669"/>
    <property type="project" value="TreeGrafter"/>
</dbReference>
<reference evidence="14" key="2">
    <citation type="submission" date="2025-09" db="UniProtKB">
        <authorList>
            <consortium name="Ensembl"/>
        </authorList>
    </citation>
    <scope>IDENTIFICATION</scope>
</reference>
<evidence type="ECO:0000313" key="14">
    <source>
        <dbReference type="Ensembl" id="ENSSGRP00000018670.1"/>
    </source>
</evidence>
<dbReference type="Proteomes" id="UP000472262">
    <property type="component" value="Unassembled WGS sequence"/>
</dbReference>
<evidence type="ECO:0000256" key="10">
    <source>
        <dbReference type="RuleBase" id="RU366055"/>
    </source>
</evidence>
<evidence type="ECO:0000313" key="15">
    <source>
        <dbReference type="Proteomes" id="UP000472262"/>
    </source>
</evidence>
<keyword evidence="7" id="KW-0460">Magnesium</keyword>
<keyword evidence="6 10" id="KW-0378">Hydrolase</keyword>
<dbReference type="SUPFAM" id="SSF54060">
    <property type="entry name" value="His-Me finger endonucleases"/>
    <property type="match status" value="1"/>
</dbReference>
<sequence length="333" mass="38768">MQSNKNISFYSVSQGQTGTPFQPGRQSSGNDPGTPDQSRTDGSAASERETGARKRRLHDTVYIRIPLTKMFGSKATSTSLKAERNWISDYKLIDRPPEQSKDETDEETEIKKNGFYVMLFNKDKNHAEWVYEILNKKTIPFYYEKPKFKDDRKDPDFKETKKRNQNYDRGHLAAAANHKWCQEAYEDTYLMSNITPQNKNLNRGAWKGLEIYCRDKILNSNVRNVHVYTGPLYLKKEEKSGKENVCKLDSSEIDYEDEKALPTHYFKVLIVENMDGNVSELECFWILNDKEKMYEQVNIEEIERLSGLMGKQYTQKPQHCLKSIHCGSLMKCF</sequence>
<organism evidence="14 15">
    <name type="scientific">Sinocyclocheilus grahami</name>
    <name type="common">Dianchi golden-line fish</name>
    <name type="synonym">Barbus grahami</name>
    <dbReference type="NCBI Taxonomy" id="75366"/>
    <lineage>
        <taxon>Eukaryota</taxon>
        <taxon>Metazoa</taxon>
        <taxon>Chordata</taxon>
        <taxon>Craniata</taxon>
        <taxon>Vertebrata</taxon>
        <taxon>Euteleostomi</taxon>
        <taxon>Actinopterygii</taxon>
        <taxon>Neopterygii</taxon>
        <taxon>Teleostei</taxon>
        <taxon>Ostariophysi</taxon>
        <taxon>Cypriniformes</taxon>
        <taxon>Cyprinidae</taxon>
        <taxon>Cyprininae</taxon>
        <taxon>Sinocyclocheilus</taxon>
    </lineage>
</organism>
<dbReference type="AlphaFoldDB" id="A0A672L064"/>
<comment type="cofactor">
    <cofactor evidence="1 10">
        <name>Mg(2+)</name>
        <dbReference type="ChEBI" id="CHEBI:18420"/>
    </cofactor>
</comment>
<keyword evidence="3 10" id="KW-0540">Nuclease</keyword>
<dbReference type="PANTHER" id="PTHR13966">
    <property type="entry name" value="ENDONUCLEASE RELATED"/>
    <property type="match status" value="1"/>
</dbReference>
<dbReference type="InterPro" id="IPR018524">
    <property type="entry name" value="DNA/RNA_endonuclease_AS"/>
</dbReference>
<feature type="domain" description="DNA/RNA non-specific endonuclease/pyrophosphatase/phosphodiesterase" evidence="13">
    <location>
        <begin position="112"/>
        <end position="314"/>
    </location>
</feature>
<evidence type="ECO:0000256" key="9">
    <source>
        <dbReference type="PIRSR" id="PIRSR640255-2"/>
    </source>
</evidence>
<dbReference type="PANTHER" id="PTHR13966:SF5">
    <property type="entry name" value="ENDONUCLEASE G, MITOCHONDRIAL"/>
    <property type="match status" value="1"/>
</dbReference>
<dbReference type="InterPro" id="IPR020821">
    <property type="entry name" value="ENPP1-3/EXOG-like_nuc-like"/>
</dbReference>
<dbReference type="EC" id="3.1.30.-" evidence="10"/>
<evidence type="ECO:0000256" key="1">
    <source>
        <dbReference type="ARBA" id="ARBA00001946"/>
    </source>
</evidence>
<dbReference type="InParanoid" id="A0A672L064"/>
<accession>A0A672L064</accession>
<feature type="binding site" evidence="9">
    <location>
        <position position="202"/>
    </location>
    <ligand>
        <name>Mg(2+)</name>
        <dbReference type="ChEBI" id="CHEBI:18420"/>
        <note>catalytic</note>
    </ligand>
</feature>
<keyword evidence="15" id="KW-1185">Reference proteome</keyword>
<comment type="similarity">
    <text evidence="2 10">Belongs to the DNA/RNA non-specific endonuclease family.</text>
</comment>
<keyword evidence="4 9" id="KW-0479">Metal-binding</keyword>
<dbReference type="InterPro" id="IPR044925">
    <property type="entry name" value="His-Me_finger_sf"/>
</dbReference>
<reference evidence="14" key="1">
    <citation type="submission" date="2025-08" db="UniProtKB">
        <authorList>
            <consortium name="Ensembl"/>
        </authorList>
    </citation>
    <scope>IDENTIFICATION</scope>
</reference>
<dbReference type="GO" id="GO:0005743">
    <property type="term" value="C:mitochondrial inner membrane"/>
    <property type="evidence" value="ECO:0007669"/>
    <property type="project" value="TreeGrafter"/>
</dbReference>
<dbReference type="InterPro" id="IPR044929">
    <property type="entry name" value="DNA/RNA_non-sp_Endonuclease_sf"/>
</dbReference>
<evidence type="ECO:0000256" key="8">
    <source>
        <dbReference type="PIRSR" id="PIRSR640255-1"/>
    </source>
</evidence>
<dbReference type="Pfam" id="PF01223">
    <property type="entry name" value="Endonuclease_NS"/>
    <property type="match status" value="1"/>
</dbReference>
<evidence type="ECO:0000256" key="4">
    <source>
        <dbReference type="ARBA" id="ARBA00022723"/>
    </source>
</evidence>
<evidence type="ECO:0000256" key="11">
    <source>
        <dbReference type="SAM" id="MobiDB-lite"/>
    </source>
</evidence>
<dbReference type="GO" id="GO:0006309">
    <property type="term" value="P:apoptotic DNA fragmentation"/>
    <property type="evidence" value="ECO:0007669"/>
    <property type="project" value="TreeGrafter"/>
</dbReference>
<evidence type="ECO:0000256" key="3">
    <source>
        <dbReference type="ARBA" id="ARBA00022722"/>
    </source>
</evidence>
<evidence type="ECO:0000259" key="13">
    <source>
        <dbReference type="SMART" id="SM00892"/>
    </source>
</evidence>
<feature type="domain" description="ENPP1-3/EXOG-like endonuclease/phosphodiesterase" evidence="12">
    <location>
        <begin position="113"/>
        <end position="317"/>
    </location>
</feature>
<dbReference type="SMART" id="SM00477">
    <property type="entry name" value="NUC"/>
    <property type="match status" value="1"/>
</dbReference>
<name>A0A672L064_SINGR</name>
<evidence type="ECO:0000256" key="2">
    <source>
        <dbReference type="ARBA" id="ARBA00010052"/>
    </source>
</evidence>
<proteinExistence type="inferred from homology"/>
<dbReference type="GO" id="GO:0046872">
    <property type="term" value="F:metal ion binding"/>
    <property type="evidence" value="ECO:0007669"/>
    <property type="project" value="UniProtKB-KW"/>
</dbReference>
<evidence type="ECO:0000256" key="7">
    <source>
        <dbReference type="ARBA" id="ARBA00022842"/>
    </source>
</evidence>
<dbReference type="InterPro" id="IPR040255">
    <property type="entry name" value="Non-specific_endonuclease"/>
</dbReference>
<dbReference type="GO" id="GO:0003676">
    <property type="term" value="F:nucleic acid binding"/>
    <property type="evidence" value="ECO:0007669"/>
    <property type="project" value="InterPro"/>
</dbReference>
<dbReference type="GO" id="GO:0005634">
    <property type="term" value="C:nucleus"/>
    <property type="evidence" value="ECO:0007669"/>
    <property type="project" value="TreeGrafter"/>
</dbReference>
<dbReference type="SMART" id="SM00892">
    <property type="entry name" value="Endonuclease_NS"/>
    <property type="match status" value="1"/>
</dbReference>
<dbReference type="PROSITE" id="PS01070">
    <property type="entry name" value="NUCLEASE_NON_SPEC"/>
    <property type="match status" value="1"/>
</dbReference>
<dbReference type="InterPro" id="IPR001604">
    <property type="entry name" value="Endo_G_ENPP1-like_dom"/>
</dbReference>
<evidence type="ECO:0000256" key="5">
    <source>
        <dbReference type="ARBA" id="ARBA00022759"/>
    </source>
</evidence>
<feature type="region of interest" description="Disordered" evidence="11">
    <location>
        <begin position="1"/>
        <end position="57"/>
    </location>
</feature>
<evidence type="ECO:0000256" key="6">
    <source>
        <dbReference type="ARBA" id="ARBA00022801"/>
    </source>
</evidence>
<feature type="active site" description="Proton acceptor" evidence="8">
    <location>
        <position position="171"/>
    </location>
</feature>
<protein>
    <recommendedName>
        <fullName evidence="10">Endonuclease</fullName>
        <ecNumber evidence="10">3.1.30.-</ecNumber>
    </recommendedName>
</protein>
<dbReference type="OMA" id="LPTHYFK"/>
<dbReference type="GO" id="GO:0004521">
    <property type="term" value="F:RNA endonuclease activity"/>
    <property type="evidence" value="ECO:0007669"/>
    <property type="project" value="TreeGrafter"/>
</dbReference>
<keyword evidence="5 10" id="KW-0255">Endonuclease</keyword>